<dbReference type="GO" id="GO:0005789">
    <property type="term" value="C:endoplasmic reticulum membrane"/>
    <property type="evidence" value="ECO:0007669"/>
    <property type="project" value="TreeGrafter"/>
</dbReference>
<name>A0A0C3AKS0_SERVB</name>
<reference evidence="2 3" key="1">
    <citation type="submission" date="2014-04" db="EMBL/GenBank/DDBJ databases">
        <authorList>
            <consortium name="DOE Joint Genome Institute"/>
            <person name="Kuo A."/>
            <person name="Zuccaro A."/>
            <person name="Kohler A."/>
            <person name="Nagy L.G."/>
            <person name="Floudas D."/>
            <person name="Copeland A."/>
            <person name="Barry K.W."/>
            <person name="Cichocki N."/>
            <person name="Veneault-Fourrey C."/>
            <person name="LaButti K."/>
            <person name="Lindquist E.A."/>
            <person name="Lipzen A."/>
            <person name="Lundell T."/>
            <person name="Morin E."/>
            <person name="Murat C."/>
            <person name="Sun H."/>
            <person name="Tunlid A."/>
            <person name="Henrissat B."/>
            <person name="Grigoriev I.V."/>
            <person name="Hibbett D.S."/>
            <person name="Martin F."/>
            <person name="Nordberg H.P."/>
            <person name="Cantor M.N."/>
            <person name="Hua S.X."/>
        </authorList>
    </citation>
    <scope>NUCLEOTIDE SEQUENCE [LARGE SCALE GENOMIC DNA]</scope>
    <source>
        <strain evidence="2 3">MAFF 305830</strain>
    </source>
</reference>
<dbReference type="GO" id="GO:0047560">
    <property type="term" value="F:3-dehydrosphinganine reductase activity"/>
    <property type="evidence" value="ECO:0007669"/>
    <property type="project" value="TreeGrafter"/>
</dbReference>
<dbReference type="InterPro" id="IPR036291">
    <property type="entry name" value="NAD(P)-bd_dom_sf"/>
</dbReference>
<keyword evidence="1" id="KW-0472">Membrane</keyword>
<dbReference type="EMBL" id="KN824316">
    <property type="protein sequence ID" value="KIM25150.1"/>
    <property type="molecule type" value="Genomic_DNA"/>
</dbReference>
<keyword evidence="3" id="KW-1185">Reference proteome</keyword>
<evidence type="ECO:0008006" key="4">
    <source>
        <dbReference type="Google" id="ProtNLM"/>
    </source>
</evidence>
<gene>
    <name evidence="2" type="ORF">M408DRAFT_331273</name>
</gene>
<dbReference type="GO" id="GO:0030148">
    <property type="term" value="P:sphingolipid biosynthetic process"/>
    <property type="evidence" value="ECO:0007669"/>
    <property type="project" value="TreeGrafter"/>
</dbReference>
<dbReference type="AlphaFoldDB" id="A0A0C3AKS0"/>
<dbReference type="GO" id="GO:0006666">
    <property type="term" value="P:3-keto-sphinganine metabolic process"/>
    <property type="evidence" value="ECO:0007669"/>
    <property type="project" value="TreeGrafter"/>
</dbReference>
<proteinExistence type="predicted"/>
<feature type="transmembrane region" description="Helical" evidence="1">
    <location>
        <begin position="150"/>
        <end position="168"/>
    </location>
</feature>
<keyword evidence="1" id="KW-1133">Transmembrane helix</keyword>
<sequence length="319" mass="34780">MFWSKPKWQPSGKRCVVTGGSSGLGLALATLLVKKGAHVAIIARGKERLVTALEILEAVRVNPDQKIEYFAHSLDTLAESKIALENASKSHDGRAPEAVFTCAGWATPGYFLPLEEEDLKAGMTNAYWIQAFPALAATKMMAKQGVQGRIVFVGSLLGYMSFVGWASYAPAKHALVGLAETLRSELALYHIDVQLFQPPTMFSPGFDNENKTKPVITKKIEETDDGVTPEEAAAAMLKGVQKNHAHFGANLITDLFRVSTRGTAPNHNIFMDALLYLIAWPGIPIWRYSVEKEVENGRQTHLAEMSAKGLVPEPSSSSK</sequence>
<dbReference type="SUPFAM" id="SSF51735">
    <property type="entry name" value="NAD(P)-binding Rossmann-fold domains"/>
    <property type="match status" value="1"/>
</dbReference>
<evidence type="ECO:0000313" key="3">
    <source>
        <dbReference type="Proteomes" id="UP000054097"/>
    </source>
</evidence>
<evidence type="ECO:0000313" key="2">
    <source>
        <dbReference type="EMBL" id="KIM25150.1"/>
    </source>
</evidence>
<dbReference type="InterPro" id="IPR002347">
    <property type="entry name" value="SDR_fam"/>
</dbReference>
<dbReference type="PRINTS" id="PR00081">
    <property type="entry name" value="GDHRDH"/>
</dbReference>
<organism evidence="2 3">
    <name type="scientific">Serendipita vermifera MAFF 305830</name>
    <dbReference type="NCBI Taxonomy" id="933852"/>
    <lineage>
        <taxon>Eukaryota</taxon>
        <taxon>Fungi</taxon>
        <taxon>Dikarya</taxon>
        <taxon>Basidiomycota</taxon>
        <taxon>Agaricomycotina</taxon>
        <taxon>Agaricomycetes</taxon>
        <taxon>Sebacinales</taxon>
        <taxon>Serendipitaceae</taxon>
        <taxon>Serendipita</taxon>
    </lineage>
</organism>
<dbReference type="Proteomes" id="UP000054097">
    <property type="component" value="Unassembled WGS sequence"/>
</dbReference>
<dbReference type="PANTHER" id="PTHR43550">
    <property type="entry name" value="3-KETODIHYDROSPHINGOSINE REDUCTASE"/>
    <property type="match status" value="1"/>
</dbReference>
<dbReference type="Pfam" id="PF00106">
    <property type="entry name" value="adh_short"/>
    <property type="match status" value="1"/>
</dbReference>
<dbReference type="PANTHER" id="PTHR43550:SF3">
    <property type="entry name" value="3-KETODIHYDROSPHINGOSINE REDUCTASE"/>
    <property type="match status" value="1"/>
</dbReference>
<accession>A0A0C3AKS0</accession>
<reference evidence="3" key="2">
    <citation type="submission" date="2015-01" db="EMBL/GenBank/DDBJ databases">
        <title>Evolutionary Origins and Diversification of the Mycorrhizal Mutualists.</title>
        <authorList>
            <consortium name="DOE Joint Genome Institute"/>
            <consortium name="Mycorrhizal Genomics Consortium"/>
            <person name="Kohler A."/>
            <person name="Kuo A."/>
            <person name="Nagy L.G."/>
            <person name="Floudas D."/>
            <person name="Copeland A."/>
            <person name="Barry K.W."/>
            <person name="Cichocki N."/>
            <person name="Veneault-Fourrey C."/>
            <person name="LaButti K."/>
            <person name="Lindquist E.A."/>
            <person name="Lipzen A."/>
            <person name="Lundell T."/>
            <person name="Morin E."/>
            <person name="Murat C."/>
            <person name="Riley R."/>
            <person name="Ohm R."/>
            <person name="Sun H."/>
            <person name="Tunlid A."/>
            <person name="Henrissat B."/>
            <person name="Grigoriev I.V."/>
            <person name="Hibbett D.S."/>
            <person name="Martin F."/>
        </authorList>
    </citation>
    <scope>NUCLEOTIDE SEQUENCE [LARGE SCALE GENOMIC DNA]</scope>
    <source>
        <strain evidence="3">MAFF 305830</strain>
    </source>
</reference>
<protein>
    <recommendedName>
        <fullName evidence="4">Oxidoreductase</fullName>
    </recommendedName>
</protein>
<dbReference type="HOGENOM" id="CLU_010194_3_0_1"/>
<dbReference type="STRING" id="933852.A0A0C3AKS0"/>
<evidence type="ECO:0000256" key="1">
    <source>
        <dbReference type="SAM" id="Phobius"/>
    </source>
</evidence>
<dbReference type="Gene3D" id="3.40.50.720">
    <property type="entry name" value="NAD(P)-binding Rossmann-like Domain"/>
    <property type="match status" value="1"/>
</dbReference>
<dbReference type="OrthoDB" id="10267115at2759"/>
<keyword evidence="1" id="KW-0812">Transmembrane</keyword>